<evidence type="ECO:0000313" key="5">
    <source>
        <dbReference type="Proteomes" id="UP001177120"/>
    </source>
</evidence>
<keyword evidence="2" id="KW-0812">Transmembrane</keyword>
<reference evidence="4" key="1">
    <citation type="journal article" date="2024" name="Int. J. Syst. Evol. Microbiol.">
        <title>Polycladomyces zharkentensis sp. nov., a novel thermophilic cellulose- and starch-degrading member of the Bacillota from a geothermal aquifer in Kazakhstan.</title>
        <authorList>
            <person name="Mashzhan A."/>
            <person name="Kistaubayeva A."/>
            <person name="Javier-Lopez R."/>
            <person name="Bissenova U."/>
            <person name="Bissenbay A."/>
            <person name="Birkeland N.K."/>
        </authorList>
    </citation>
    <scope>NUCLEOTIDE SEQUENCE</scope>
    <source>
        <strain evidence="4">ZKZ2T</strain>
    </source>
</reference>
<keyword evidence="2" id="KW-1133">Transmembrane helix</keyword>
<protein>
    <submittedName>
        <fullName evidence="4">EamA family transporter</fullName>
    </submittedName>
</protein>
<dbReference type="Pfam" id="PF00892">
    <property type="entry name" value="EamA"/>
    <property type="match status" value="1"/>
</dbReference>
<sequence>MAQNRWFANLVLIFIAVVWGITFVLIQDAIETLPPFAFTTIRFMISFVILAIYVQFLPKERFRFKAVNYYNLKAGFFPGFFLF</sequence>
<organism evidence="4 5">
    <name type="scientific">Polycladomyces zharkentensis</name>
    <dbReference type="NCBI Taxonomy" id="2807616"/>
    <lineage>
        <taxon>Bacteria</taxon>
        <taxon>Bacillati</taxon>
        <taxon>Bacillota</taxon>
        <taxon>Bacilli</taxon>
        <taxon>Bacillales</taxon>
        <taxon>Thermoactinomycetaceae</taxon>
        <taxon>Polycladomyces</taxon>
    </lineage>
</organism>
<evidence type="ECO:0000256" key="1">
    <source>
        <dbReference type="ARBA" id="ARBA00007362"/>
    </source>
</evidence>
<evidence type="ECO:0000256" key="2">
    <source>
        <dbReference type="SAM" id="Phobius"/>
    </source>
</evidence>
<gene>
    <name evidence="4" type="ORF">JQC72_12830</name>
</gene>
<evidence type="ECO:0000313" key="4">
    <source>
        <dbReference type="EMBL" id="MBN2910383.1"/>
    </source>
</evidence>
<comment type="caution">
    <text evidence="4">The sequence shown here is derived from an EMBL/GenBank/DDBJ whole genome shotgun (WGS) entry which is preliminary data.</text>
</comment>
<feature type="transmembrane region" description="Helical" evidence="2">
    <location>
        <begin position="7"/>
        <end position="30"/>
    </location>
</feature>
<comment type="similarity">
    <text evidence="1">Belongs to the EamA transporter family.</text>
</comment>
<accession>A0ABS2WLH3</accession>
<keyword evidence="2" id="KW-0472">Membrane</keyword>
<proteinExistence type="inferred from homology"/>
<keyword evidence="5" id="KW-1185">Reference proteome</keyword>
<dbReference type="Proteomes" id="UP001177120">
    <property type="component" value="Unassembled WGS sequence"/>
</dbReference>
<dbReference type="EMBL" id="JAFHAP010000011">
    <property type="protein sequence ID" value="MBN2910383.1"/>
    <property type="molecule type" value="Genomic_DNA"/>
</dbReference>
<feature type="transmembrane region" description="Helical" evidence="2">
    <location>
        <begin position="36"/>
        <end position="56"/>
    </location>
</feature>
<dbReference type="RefSeq" id="WP_205496293.1">
    <property type="nucleotide sequence ID" value="NZ_JAFHAP010000011.1"/>
</dbReference>
<dbReference type="InterPro" id="IPR000620">
    <property type="entry name" value="EamA_dom"/>
</dbReference>
<feature type="domain" description="EamA" evidence="3">
    <location>
        <begin position="7"/>
        <end position="81"/>
    </location>
</feature>
<evidence type="ECO:0000259" key="3">
    <source>
        <dbReference type="Pfam" id="PF00892"/>
    </source>
</evidence>
<name>A0ABS2WLH3_9BACL</name>